<evidence type="ECO:0000313" key="3">
    <source>
        <dbReference type="Proteomes" id="UP000071561"/>
    </source>
</evidence>
<gene>
    <name evidence="2" type="ORF">AY601_0710</name>
</gene>
<dbReference type="Proteomes" id="UP000071561">
    <property type="component" value="Chromosome"/>
</dbReference>
<dbReference type="InterPro" id="IPR017508">
    <property type="entry name" value="HipA_N1"/>
</dbReference>
<proteinExistence type="predicted"/>
<dbReference type="NCBIfam" id="TIGR03071">
    <property type="entry name" value="couple_hipA"/>
    <property type="match status" value="1"/>
</dbReference>
<name>A0A127V8W9_9SPHI</name>
<evidence type="ECO:0000313" key="2">
    <source>
        <dbReference type="EMBL" id="AMP97657.1"/>
    </source>
</evidence>
<evidence type="ECO:0000259" key="1">
    <source>
        <dbReference type="Pfam" id="PF13657"/>
    </source>
</evidence>
<feature type="domain" description="HipA N-terminal subdomain 1" evidence="1">
    <location>
        <begin position="6"/>
        <end position="102"/>
    </location>
</feature>
<dbReference type="KEGG" id="pcm:AY601_0710"/>
<reference evidence="2 3" key="1">
    <citation type="submission" date="2016-03" db="EMBL/GenBank/DDBJ databases">
        <title>Complete genome sequence of Pedobacter cryoconitis PAMC 27485.</title>
        <authorList>
            <person name="Lee J."/>
            <person name="Kim O.-S."/>
        </authorList>
    </citation>
    <scope>NUCLEOTIDE SEQUENCE [LARGE SCALE GENOMIC DNA]</scope>
    <source>
        <strain evidence="2 3">PAMC 27485</strain>
    </source>
</reference>
<dbReference type="RefSeq" id="WP_068396518.1">
    <property type="nucleotide sequence ID" value="NZ_CP014504.1"/>
</dbReference>
<dbReference type="AlphaFoldDB" id="A0A127V8W9"/>
<dbReference type="Pfam" id="PF13657">
    <property type="entry name" value="Couple_hipA"/>
    <property type="match status" value="1"/>
</dbReference>
<organism evidence="2 3">
    <name type="scientific">Pedobacter cryoconitis</name>
    <dbReference type="NCBI Taxonomy" id="188932"/>
    <lineage>
        <taxon>Bacteria</taxon>
        <taxon>Pseudomonadati</taxon>
        <taxon>Bacteroidota</taxon>
        <taxon>Sphingobacteriia</taxon>
        <taxon>Sphingobacteriales</taxon>
        <taxon>Sphingobacteriaceae</taxon>
        <taxon>Pedobacter</taxon>
    </lineage>
</organism>
<sequence length="112" mass="12728">MTNKAKIFYNEALAGSLEKNDDGYSFIYDDVYLKSKDSKPVSQTLPLRPHPYTSRVLFSFFDGLIPEGWLLNIASKHWKIKGTDRFELLITLCRDTIGAVTVLPNEEEDVNG</sequence>
<protein>
    <submittedName>
        <fullName evidence="2">HipA domain-containing protein</fullName>
    </submittedName>
</protein>
<dbReference type="EMBL" id="CP014504">
    <property type="protein sequence ID" value="AMP97657.1"/>
    <property type="molecule type" value="Genomic_DNA"/>
</dbReference>
<dbReference type="PATRIC" id="fig|188932.3.peg.727"/>
<accession>A0A127V8W9</accession>
<dbReference type="OrthoDB" id="196808at2"/>
<keyword evidence="3" id="KW-1185">Reference proteome</keyword>